<keyword evidence="1" id="KW-0812">Transmembrane</keyword>
<dbReference type="Proteomes" id="UP000324800">
    <property type="component" value="Unassembled WGS sequence"/>
</dbReference>
<protein>
    <submittedName>
        <fullName evidence="2">Uncharacterized protein</fullName>
    </submittedName>
</protein>
<dbReference type="AlphaFoldDB" id="A0A5J4VY34"/>
<feature type="non-terminal residue" evidence="2">
    <location>
        <position position="281"/>
    </location>
</feature>
<evidence type="ECO:0000256" key="1">
    <source>
        <dbReference type="SAM" id="Phobius"/>
    </source>
</evidence>
<evidence type="ECO:0000313" key="3">
    <source>
        <dbReference type="Proteomes" id="UP000324800"/>
    </source>
</evidence>
<sequence length="281" mass="32516">MLAGFREVQFMQTNLFMLEFIANKVEITLKEPLPVLPNALTSSVVIRDFSHVSTNVSHLQLLMQKSYDFMQQITSTIMLGTNMKSVWTQDVKLDTGTIECNEDVIAVQFSNGEYQCPMKIESLCFDDRLYDYDTYIGYDLLNARYERKMEYLTLENADELKMQIKDSDFRFISTASLFDLQMQFDQYTQTFQTNLDTSMMAFQNVNLIGLIVQVVLYILTLLFFSLSLNMRLKSIWDETSKLRRIMPEGSGADLGIWDDVEMGSGNQILDEGRQRIWEQAG</sequence>
<dbReference type="EMBL" id="SNRW01004448">
    <property type="protein sequence ID" value="KAA6387263.1"/>
    <property type="molecule type" value="Genomic_DNA"/>
</dbReference>
<comment type="caution">
    <text evidence="2">The sequence shown here is derived from an EMBL/GenBank/DDBJ whole genome shotgun (WGS) entry which is preliminary data.</text>
</comment>
<reference evidence="2 3" key="1">
    <citation type="submission" date="2019-03" db="EMBL/GenBank/DDBJ databases">
        <title>Single cell metagenomics reveals metabolic interactions within the superorganism composed of flagellate Streblomastix strix and complex community of Bacteroidetes bacteria on its surface.</title>
        <authorList>
            <person name="Treitli S.C."/>
            <person name="Kolisko M."/>
            <person name="Husnik F."/>
            <person name="Keeling P."/>
            <person name="Hampl V."/>
        </authorList>
    </citation>
    <scope>NUCLEOTIDE SEQUENCE [LARGE SCALE GENOMIC DNA]</scope>
    <source>
        <strain evidence="2">ST1C</strain>
    </source>
</reference>
<keyword evidence="1" id="KW-0472">Membrane</keyword>
<name>A0A5J4VY34_9EUKA</name>
<organism evidence="2 3">
    <name type="scientific">Streblomastix strix</name>
    <dbReference type="NCBI Taxonomy" id="222440"/>
    <lineage>
        <taxon>Eukaryota</taxon>
        <taxon>Metamonada</taxon>
        <taxon>Preaxostyla</taxon>
        <taxon>Oxymonadida</taxon>
        <taxon>Streblomastigidae</taxon>
        <taxon>Streblomastix</taxon>
    </lineage>
</organism>
<gene>
    <name evidence="2" type="ORF">EZS28_017212</name>
</gene>
<keyword evidence="1" id="KW-1133">Transmembrane helix</keyword>
<accession>A0A5J4VY34</accession>
<proteinExistence type="predicted"/>
<evidence type="ECO:0000313" key="2">
    <source>
        <dbReference type="EMBL" id="KAA6387263.1"/>
    </source>
</evidence>
<feature type="transmembrane region" description="Helical" evidence="1">
    <location>
        <begin position="207"/>
        <end position="226"/>
    </location>
</feature>